<accession>A0ABP0FIN8</accession>
<sequence length="828" mass="94063">MKDMEANEDSYDRPERRTELINLPWLVAFLLPVIFVAAFSGYAFQSCFPSRFYLGIDSWGNICGAGSEVRTYVAGVNGSGKVMSEQPYLWLVGINQMNAADGEIVYCDPVVGVPSASNISTISVCVKTCPTIGLNDSSLHEDCKAVLHESSYDRLTFSVAYEKCQQLVAASYATNQTCTSLRQVFSVFLKILGLDTANDFQTVIYSPSVPILASPGVVSVVILFYLWCINIFKTMQQAVVAGAVYQWYYARVKFKLLHPITKSLRALLLYNLGSVIGCSFNGSIQSKIVRYILSFKRQNKVEDVNINNEHRFRSLTSYLSPIAPASIGIYGFVRSTCLCGDEHLHFAYSQNVQIPSSQILVKKKSSQILQTEALGLYKTIQISHFAARWCFRSCHLAFVCSIVTIYVVLIEYKGFTVYVKLVPFATLLFVSHFICDVCMSIMTSTIDAIGVCFYEDLCRNDGQINLFYGSRGLVYWVTGVKLSETSTYGGLNRLKKKEAQEERQRKRREVQRLREQEAKARIRNRKQEQIRRPRLIESRSLAAKVKSAYRMNHLDTGLIGPGEKKLNFNVSEDYAFPEIDSSIWKDFQEDLPEIYQENERDSPMVAKMDQFQPDEEEISKSFSTEFSEDLAKEEEKKSNVSISLSMQETSTQRKSFIDFGLPILKKSIAETNNESNQENERRDSEVMAQMSQFHPENEISQSFSTEILEDLTNEEEEEKFAKSTRVDAEGSPSPGKPFIDFGMPIFHKNTADNSQENETGSAAFQNTRDTFGWPKTVIKAAQTFFPKAIEKRTTFRQIRTVRHEDVSNENLDEKTKYEKSIWNESMGW</sequence>
<evidence type="ECO:0000256" key="2">
    <source>
        <dbReference type="ARBA" id="ARBA00007168"/>
    </source>
</evidence>
<organism evidence="8 9">
    <name type="scientific">Clavelina lepadiformis</name>
    <name type="common">Light-bulb sea squirt</name>
    <name type="synonym">Ascidia lepadiformis</name>
    <dbReference type="NCBI Taxonomy" id="159417"/>
    <lineage>
        <taxon>Eukaryota</taxon>
        <taxon>Metazoa</taxon>
        <taxon>Chordata</taxon>
        <taxon>Tunicata</taxon>
        <taxon>Ascidiacea</taxon>
        <taxon>Aplousobranchia</taxon>
        <taxon>Clavelinidae</taxon>
        <taxon>Clavelina</taxon>
    </lineage>
</organism>
<proteinExistence type="inferred from homology"/>
<keyword evidence="4 7" id="KW-1133">Transmembrane helix</keyword>
<evidence type="ECO:0000256" key="3">
    <source>
        <dbReference type="ARBA" id="ARBA00022692"/>
    </source>
</evidence>
<gene>
    <name evidence="8" type="ORF">CVLEPA_LOCUS8203</name>
</gene>
<evidence type="ECO:0000256" key="5">
    <source>
        <dbReference type="ARBA" id="ARBA00023136"/>
    </source>
</evidence>
<keyword evidence="9" id="KW-1185">Reference proteome</keyword>
<dbReference type="Pfam" id="PF04515">
    <property type="entry name" value="Choline_transpo"/>
    <property type="match status" value="1"/>
</dbReference>
<evidence type="ECO:0000256" key="6">
    <source>
        <dbReference type="SAM" id="Coils"/>
    </source>
</evidence>
<comment type="caution">
    <text evidence="8">The sequence shown here is derived from an EMBL/GenBank/DDBJ whole genome shotgun (WGS) entry which is preliminary data.</text>
</comment>
<evidence type="ECO:0000256" key="1">
    <source>
        <dbReference type="ARBA" id="ARBA00004141"/>
    </source>
</evidence>
<comment type="subcellular location">
    <subcellularLocation>
        <location evidence="1">Membrane</location>
        <topology evidence="1">Multi-pass membrane protein</topology>
    </subcellularLocation>
</comment>
<feature type="coiled-coil region" evidence="6">
    <location>
        <begin position="491"/>
        <end position="530"/>
    </location>
</feature>
<keyword evidence="5 7" id="KW-0472">Membrane</keyword>
<dbReference type="Proteomes" id="UP001642483">
    <property type="component" value="Unassembled WGS sequence"/>
</dbReference>
<evidence type="ECO:0000256" key="7">
    <source>
        <dbReference type="SAM" id="Phobius"/>
    </source>
</evidence>
<comment type="similarity">
    <text evidence="2">Belongs to the CTL (choline transporter-like) family.</text>
</comment>
<keyword evidence="6" id="KW-0175">Coiled coil</keyword>
<keyword evidence="3 7" id="KW-0812">Transmembrane</keyword>
<dbReference type="PANTHER" id="PTHR12385">
    <property type="entry name" value="CHOLINE TRANSPORTER-LIKE (SLC FAMILY 44)"/>
    <property type="match status" value="1"/>
</dbReference>
<evidence type="ECO:0000313" key="8">
    <source>
        <dbReference type="EMBL" id="CAK8678270.1"/>
    </source>
</evidence>
<protein>
    <submittedName>
        <fullName evidence="8">Uncharacterized protein</fullName>
    </submittedName>
</protein>
<name>A0ABP0FIN8_CLALP</name>
<evidence type="ECO:0000313" key="9">
    <source>
        <dbReference type="Proteomes" id="UP001642483"/>
    </source>
</evidence>
<dbReference type="InterPro" id="IPR007603">
    <property type="entry name" value="Choline_transptr-like"/>
</dbReference>
<reference evidence="8 9" key="1">
    <citation type="submission" date="2024-02" db="EMBL/GenBank/DDBJ databases">
        <authorList>
            <person name="Daric V."/>
            <person name="Darras S."/>
        </authorList>
    </citation>
    <scope>NUCLEOTIDE SEQUENCE [LARGE SCALE GENOMIC DNA]</scope>
</reference>
<feature type="transmembrane region" description="Helical" evidence="7">
    <location>
        <begin position="20"/>
        <end position="44"/>
    </location>
</feature>
<evidence type="ECO:0000256" key="4">
    <source>
        <dbReference type="ARBA" id="ARBA00022989"/>
    </source>
</evidence>
<dbReference type="EMBL" id="CAWYQH010000046">
    <property type="protein sequence ID" value="CAK8678270.1"/>
    <property type="molecule type" value="Genomic_DNA"/>
</dbReference>
<feature type="transmembrane region" description="Helical" evidence="7">
    <location>
        <begin position="389"/>
        <end position="409"/>
    </location>
</feature>
<feature type="transmembrane region" description="Helical" evidence="7">
    <location>
        <begin position="209"/>
        <end position="228"/>
    </location>
</feature>